<evidence type="ECO:0000313" key="2">
    <source>
        <dbReference type="Proteomes" id="UP000735302"/>
    </source>
</evidence>
<name>A0AAV4A033_9GAST</name>
<keyword evidence="2" id="KW-1185">Reference proteome</keyword>
<reference evidence="1 2" key="1">
    <citation type="journal article" date="2021" name="Elife">
        <title>Chloroplast acquisition without the gene transfer in kleptoplastic sea slugs, Plakobranchus ocellatus.</title>
        <authorList>
            <person name="Maeda T."/>
            <person name="Takahashi S."/>
            <person name="Yoshida T."/>
            <person name="Shimamura S."/>
            <person name="Takaki Y."/>
            <person name="Nagai Y."/>
            <person name="Toyoda A."/>
            <person name="Suzuki Y."/>
            <person name="Arimoto A."/>
            <person name="Ishii H."/>
            <person name="Satoh N."/>
            <person name="Nishiyama T."/>
            <person name="Hasebe M."/>
            <person name="Maruyama T."/>
            <person name="Minagawa J."/>
            <person name="Obokata J."/>
            <person name="Shigenobu S."/>
        </authorList>
    </citation>
    <scope>NUCLEOTIDE SEQUENCE [LARGE SCALE GENOMIC DNA]</scope>
</reference>
<gene>
    <name evidence="1" type="ORF">PoB_002662600</name>
</gene>
<protein>
    <submittedName>
        <fullName evidence="1">Uncharacterized protein</fullName>
    </submittedName>
</protein>
<proteinExistence type="predicted"/>
<dbReference type="Proteomes" id="UP000735302">
    <property type="component" value="Unassembled WGS sequence"/>
</dbReference>
<dbReference type="AlphaFoldDB" id="A0AAV4A033"/>
<comment type="caution">
    <text evidence="1">The sequence shown here is derived from an EMBL/GenBank/DDBJ whole genome shotgun (WGS) entry which is preliminary data.</text>
</comment>
<organism evidence="1 2">
    <name type="scientific">Plakobranchus ocellatus</name>
    <dbReference type="NCBI Taxonomy" id="259542"/>
    <lineage>
        <taxon>Eukaryota</taxon>
        <taxon>Metazoa</taxon>
        <taxon>Spiralia</taxon>
        <taxon>Lophotrochozoa</taxon>
        <taxon>Mollusca</taxon>
        <taxon>Gastropoda</taxon>
        <taxon>Heterobranchia</taxon>
        <taxon>Euthyneura</taxon>
        <taxon>Panpulmonata</taxon>
        <taxon>Sacoglossa</taxon>
        <taxon>Placobranchoidea</taxon>
        <taxon>Plakobranchidae</taxon>
        <taxon>Plakobranchus</taxon>
    </lineage>
</organism>
<dbReference type="EMBL" id="BLXT01003032">
    <property type="protein sequence ID" value="GFO00121.1"/>
    <property type="molecule type" value="Genomic_DNA"/>
</dbReference>
<evidence type="ECO:0000313" key="1">
    <source>
        <dbReference type="EMBL" id="GFO00121.1"/>
    </source>
</evidence>
<accession>A0AAV4A033</accession>
<sequence length="101" mass="11372">MPVFPRVLWGVDGTVASESALRSAGTLLSRVRAPPSVPKPNGKPEITLLWTGYTKTKCFPCTLYGSECVTINKDWNKEQKLKAVKMWFIKNDEDIMDVKNK</sequence>